<keyword evidence="4" id="KW-1185">Reference proteome</keyword>
<keyword evidence="2" id="KW-1283">Bacterial microcompartment</keyword>
<evidence type="ECO:0000256" key="1">
    <source>
        <dbReference type="ARBA" id="ARBA00024322"/>
    </source>
</evidence>
<dbReference type="STRING" id="1560234.SP90_09700"/>
<comment type="subcellular location">
    <subcellularLocation>
        <location evidence="1">Bacterial microcompartment</location>
    </subcellularLocation>
</comment>
<evidence type="ECO:0000256" key="2">
    <source>
        <dbReference type="ARBA" id="ARBA00024446"/>
    </source>
</evidence>
<dbReference type="PATRIC" id="fig|1560234.3.peg.772"/>
<dbReference type="Proteomes" id="UP000091979">
    <property type="component" value="Unassembled WGS sequence"/>
</dbReference>
<reference evidence="3 4" key="1">
    <citation type="submission" date="2015-01" db="EMBL/GenBank/DDBJ databases">
        <title>Desulfovibrio sp. JC271 draft genome sequence.</title>
        <authorList>
            <person name="Shivani Y."/>
            <person name="Subhash Y."/>
            <person name="Sasikala C."/>
            <person name="Ramana C.V."/>
        </authorList>
    </citation>
    <scope>NUCLEOTIDE SEQUENCE [LARGE SCALE GENOMIC DNA]</scope>
    <source>
        <strain evidence="3 4">JC271</strain>
    </source>
</reference>
<dbReference type="Pfam" id="PF03319">
    <property type="entry name" value="EutN_CcmL"/>
    <property type="match status" value="1"/>
</dbReference>
<accession>A0A1B7XCA1</accession>
<dbReference type="AlphaFoldDB" id="A0A1B7XCA1"/>
<dbReference type="PANTHER" id="PTHR36539:SF1">
    <property type="entry name" value="BACTERIAL MICROCOMPARTMENT SHELL VERTEX PROTEIN EUTN"/>
    <property type="match status" value="1"/>
</dbReference>
<organism evidence="3 4">
    <name type="scientific">Halodesulfovibrio spirochaetisodalis</name>
    <dbReference type="NCBI Taxonomy" id="1560234"/>
    <lineage>
        <taxon>Bacteria</taxon>
        <taxon>Pseudomonadati</taxon>
        <taxon>Thermodesulfobacteriota</taxon>
        <taxon>Desulfovibrionia</taxon>
        <taxon>Desulfovibrionales</taxon>
        <taxon>Desulfovibrionaceae</taxon>
        <taxon>Halodesulfovibrio</taxon>
    </lineage>
</organism>
<evidence type="ECO:0000313" key="3">
    <source>
        <dbReference type="EMBL" id="OBQ51480.1"/>
    </source>
</evidence>
<name>A0A1B7XCA1_9BACT</name>
<dbReference type="RefSeq" id="WP_066855118.1">
    <property type="nucleotide sequence ID" value="NZ_JXMS01000015.1"/>
</dbReference>
<dbReference type="GO" id="GO:0031469">
    <property type="term" value="C:bacterial microcompartment"/>
    <property type="evidence" value="ECO:0007669"/>
    <property type="project" value="UniProtKB-SubCell"/>
</dbReference>
<dbReference type="PROSITE" id="PS51932">
    <property type="entry name" value="BMV"/>
    <property type="match status" value="1"/>
</dbReference>
<sequence length="94" mass="9917">MELGRVRGQVVSTVRDPGVPPVTLLLVDLITADGEVVRSGQVAADTLGAGEGEMVLLVRGSSARFTMNERPPLDLSVIAIIDQISAQGETVYNK</sequence>
<dbReference type="Gene3D" id="2.40.50.220">
    <property type="entry name" value="EutN/Ccml"/>
    <property type="match status" value="1"/>
</dbReference>
<dbReference type="InterPro" id="IPR004992">
    <property type="entry name" value="EutN_CcmL"/>
</dbReference>
<dbReference type="PANTHER" id="PTHR36539">
    <property type="entry name" value="ETHANOLAMINE UTILIZATION PROTEIN EUTN"/>
    <property type="match status" value="1"/>
</dbReference>
<protein>
    <submittedName>
        <fullName evidence="3">Ethanolamine utilization protein</fullName>
    </submittedName>
</protein>
<proteinExistence type="predicted"/>
<gene>
    <name evidence="3" type="ORF">SP90_09700</name>
</gene>
<evidence type="ECO:0000313" key="4">
    <source>
        <dbReference type="Proteomes" id="UP000091979"/>
    </source>
</evidence>
<dbReference type="CDD" id="cd01614">
    <property type="entry name" value="EutN_CcmL"/>
    <property type="match status" value="1"/>
</dbReference>
<dbReference type="EMBL" id="JXMS01000015">
    <property type="protein sequence ID" value="OBQ51480.1"/>
    <property type="molecule type" value="Genomic_DNA"/>
</dbReference>
<dbReference type="SUPFAM" id="SSF159133">
    <property type="entry name" value="EutN/CcmL-like"/>
    <property type="match status" value="1"/>
</dbReference>
<dbReference type="InterPro" id="IPR036677">
    <property type="entry name" value="EutN_CcmL_sf"/>
</dbReference>
<comment type="caution">
    <text evidence="3">The sequence shown here is derived from an EMBL/GenBank/DDBJ whole genome shotgun (WGS) entry which is preliminary data.</text>
</comment>
<dbReference type="OrthoDB" id="196195at2"/>